<evidence type="ECO:0000256" key="3">
    <source>
        <dbReference type="ARBA" id="ARBA00023163"/>
    </source>
</evidence>
<dbReference type="InterPro" id="IPR008920">
    <property type="entry name" value="TF_FadR/GntR_C"/>
</dbReference>
<gene>
    <name evidence="5" type="ORF">BVG79_01820</name>
</gene>
<dbReference type="InterPro" id="IPR036388">
    <property type="entry name" value="WH-like_DNA-bd_sf"/>
</dbReference>
<dbReference type="SMART" id="SM00345">
    <property type="entry name" value="HTH_GNTR"/>
    <property type="match status" value="1"/>
</dbReference>
<evidence type="ECO:0000256" key="2">
    <source>
        <dbReference type="ARBA" id="ARBA00023125"/>
    </source>
</evidence>
<organism evidence="5 6">
    <name type="scientific">Ketogulonicigenium robustum</name>
    <dbReference type="NCBI Taxonomy" id="92947"/>
    <lineage>
        <taxon>Bacteria</taxon>
        <taxon>Pseudomonadati</taxon>
        <taxon>Pseudomonadota</taxon>
        <taxon>Alphaproteobacteria</taxon>
        <taxon>Rhodobacterales</taxon>
        <taxon>Roseobacteraceae</taxon>
        <taxon>Ketogulonicigenium</taxon>
    </lineage>
</organism>
<dbReference type="Pfam" id="PF07729">
    <property type="entry name" value="FCD"/>
    <property type="match status" value="1"/>
</dbReference>
<keyword evidence="6" id="KW-1185">Reference proteome</keyword>
<dbReference type="Pfam" id="PF00392">
    <property type="entry name" value="GntR"/>
    <property type="match status" value="1"/>
</dbReference>
<dbReference type="InterPro" id="IPR011711">
    <property type="entry name" value="GntR_C"/>
</dbReference>
<dbReference type="PANTHER" id="PTHR43537">
    <property type="entry name" value="TRANSCRIPTIONAL REGULATOR, GNTR FAMILY"/>
    <property type="match status" value="1"/>
</dbReference>
<dbReference type="Gene3D" id="1.10.10.10">
    <property type="entry name" value="Winged helix-like DNA-binding domain superfamily/Winged helix DNA-binding domain"/>
    <property type="match status" value="1"/>
</dbReference>
<accession>A0A1W6P148</accession>
<feature type="domain" description="HTH gntR-type" evidence="4">
    <location>
        <begin position="1"/>
        <end position="64"/>
    </location>
</feature>
<evidence type="ECO:0000313" key="5">
    <source>
        <dbReference type="EMBL" id="ARO15164.1"/>
    </source>
</evidence>
<evidence type="ECO:0000259" key="4">
    <source>
        <dbReference type="PROSITE" id="PS50949"/>
    </source>
</evidence>
<keyword evidence="3" id="KW-0804">Transcription</keyword>
<proteinExistence type="predicted"/>
<dbReference type="AlphaFoldDB" id="A0A1W6P148"/>
<dbReference type="OrthoDB" id="9028214at2"/>
<dbReference type="PRINTS" id="PR00035">
    <property type="entry name" value="HTHGNTR"/>
</dbReference>
<dbReference type="GO" id="GO:0003677">
    <property type="term" value="F:DNA binding"/>
    <property type="evidence" value="ECO:0007669"/>
    <property type="project" value="UniProtKB-KW"/>
</dbReference>
<evidence type="ECO:0000313" key="6">
    <source>
        <dbReference type="Proteomes" id="UP000242447"/>
    </source>
</evidence>
<dbReference type="InterPro" id="IPR036390">
    <property type="entry name" value="WH_DNA-bd_sf"/>
</dbReference>
<dbReference type="STRING" id="92947.BVG79_01820"/>
<name>A0A1W6P148_9RHOB</name>
<dbReference type="PROSITE" id="PS50949">
    <property type="entry name" value="HTH_GNTR"/>
    <property type="match status" value="1"/>
</dbReference>
<dbReference type="RefSeq" id="WP_085786594.1">
    <property type="nucleotide sequence ID" value="NZ_CP019937.1"/>
</dbReference>
<reference evidence="5 6" key="1">
    <citation type="submission" date="2017-02" db="EMBL/GenBank/DDBJ databases">
        <title>Ketogulonicigenium robustum SPU B003 Genome sequencing and assembly.</title>
        <authorList>
            <person name="Li Y."/>
            <person name="Liu L."/>
            <person name="Wang C."/>
            <person name="Zhang M."/>
            <person name="Zhang T."/>
            <person name="Zhang Y."/>
        </authorList>
    </citation>
    <scope>NUCLEOTIDE SEQUENCE [LARGE SCALE GENOMIC DNA]</scope>
    <source>
        <strain evidence="5 6">SPU_B003</strain>
    </source>
</reference>
<dbReference type="SUPFAM" id="SSF48008">
    <property type="entry name" value="GntR ligand-binding domain-like"/>
    <property type="match status" value="1"/>
</dbReference>
<dbReference type="SUPFAM" id="SSF46785">
    <property type="entry name" value="Winged helix' DNA-binding domain"/>
    <property type="match status" value="1"/>
</dbReference>
<keyword evidence="2" id="KW-0238">DNA-binding</keyword>
<dbReference type="InterPro" id="IPR000524">
    <property type="entry name" value="Tscrpt_reg_HTH_GntR"/>
</dbReference>
<dbReference type="CDD" id="cd07377">
    <property type="entry name" value="WHTH_GntR"/>
    <property type="match status" value="1"/>
</dbReference>
<dbReference type="Proteomes" id="UP000242447">
    <property type="component" value="Chromosome"/>
</dbReference>
<evidence type="ECO:0000256" key="1">
    <source>
        <dbReference type="ARBA" id="ARBA00023015"/>
    </source>
</evidence>
<sequence length="200" mass="21450">MDIVEHLREAILLGTHPPGTVLSQSDLARDYGVSRIPVRDALQALAAEKLVEVVPGKGARVIHLDPAALREVYDLRLLLECDLLQRAIAAADAVARLDVEYALRRTALTAGKTGWPAGDWDFHAALYAPAARPRQCALVRDLRRICTIHASGYDTLASDTPRWLADHDALALAFAQGDAQTAVAVLQQHIGAAADALLGA</sequence>
<dbReference type="Gene3D" id="1.20.120.530">
    <property type="entry name" value="GntR ligand-binding domain-like"/>
    <property type="match status" value="1"/>
</dbReference>
<protein>
    <submittedName>
        <fullName evidence="5">GntR family transcriptional regulator</fullName>
    </submittedName>
</protein>
<dbReference type="GO" id="GO:0003700">
    <property type="term" value="F:DNA-binding transcription factor activity"/>
    <property type="evidence" value="ECO:0007669"/>
    <property type="project" value="InterPro"/>
</dbReference>
<dbReference type="EMBL" id="CP019937">
    <property type="protein sequence ID" value="ARO15164.1"/>
    <property type="molecule type" value="Genomic_DNA"/>
</dbReference>
<keyword evidence="1" id="KW-0805">Transcription regulation</keyword>
<dbReference type="KEGG" id="kro:BVG79_01820"/>
<dbReference type="SMART" id="SM00895">
    <property type="entry name" value="FCD"/>
    <property type="match status" value="1"/>
</dbReference>
<dbReference type="PANTHER" id="PTHR43537:SF41">
    <property type="entry name" value="TRANSCRIPTIONAL REGULATORY PROTEIN"/>
    <property type="match status" value="1"/>
</dbReference>